<dbReference type="HAMAP" id="MF_02216">
    <property type="entry name" value="UbiK"/>
    <property type="match status" value="1"/>
</dbReference>
<comment type="function">
    <text evidence="1">Required for efficient ubiquinone (coenzyme Q) biosynthesis. UbiK is probably an accessory factor of Ubi enzymes and facilitates ubiquinone biosynthesis by acting as an assembly factor, a targeting factor, or both.</text>
</comment>
<dbReference type="InterPro" id="IPR007475">
    <property type="entry name" value="UbiK"/>
</dbReference>
<dbReference type="GO" id="GO:0006744">
    <property type="term" value="P:ubiquinone biosynthetic process"/>
    <property type="evidence" value="ECO:0007669"/>
    <property type="project" value="UniProtKB-UniRule"/>
</dbReference>
<gene>
    <name evidence="1" type="primary">ubiK</name>
    <name evidence="2" type="ORF">N8M53_12595</name>
</gene>
<dbReference type="PANTHER" id="PTHR38040:SF1">
    <property type="entry name" value="UBIQUINONE BIOSYNTHESIS ACCESSORY FACTOR UBIK"/>
    <property type="match status" value="1"/>
</dbReference>
<keyword evidence="1" id="KW-0963">Cytoplasm</keyword>
<sequence>MFDPKKLEQMAKQIHDAMPQPVKELGTDMESRVRQAIQGQLTKLDVVSREEFDVQTQVLLRTRQKLTELEAKLEAMEAKVDQSADNQE</sequence>
<dbReference type="AlphaFoldDB" id="A0AA47KKL6"/>
<dbReference type="NCBIfam" id="NF047835">
    <property type="entry name" value="UbiqAccUbiK"/>
    <property type="match status" value="1"/>
</dbReference>
<dbReference type="GO" id="GO:0005829">
    <property type="term" value="C:cytosol"/>
    <property type="evidence" value="ECO:0007669"/>
    <property type="project" value="TreeGrafter"/>
</dbReference>
<keyword evidence="1" id="KW-0831">Ubiquinone biosynthesis</keyword>
<keyword evidence="1" id="KW-0175">Coiled coil</keyword>
<dbReference type="Pfam" id="PF04380">
    <property type="entry name" value="BMFP"/>
    <property type="match status" value="1"/>
</dbReference>
<evidence type="ECO:0000313" key="2">
    <source>
        <dbReference type="EMBL" id="WBA08604.1"/>
    </source>
</evidence>
<dbReference type="RefSeq" id="WP_077773151.1">
    <property type="nucleotide sequence ID" value="NZ_CP114588.1"/>
</dbReference>
<dbReference type="PANTHER" id="PTHR38040">
    <property type="entry name" value="UBIQUINONE BIOSYNTHESIS ACCESSORY FACTOR UBIK"/>
    <property type="match status" value="1"/>
</dbReference>
<accession>A0AA47KKL6</accession>
<comment type="pathway">
    <text evidence="1">Cofactor biosynthesis; ubiquinone biosynthesis.</text>
</comment>
<comment type="subcellular location">
    <subcellularLocation>
        <location evidence="1">Cytoplasm</location>
    </subcellularLocation>
</comment>
<protein>
    <recommendedName>
        <fullName evidence="1">Ubiquinone biosynthesis accessory factor UbiK</fullName>
    </recommendedName>
</protein>
<dbReference type="EMBL" id="CP114588">
    <property type="protein sequence ID" value="WBA08604.1"/>
    <property type="molecule type" value="Genomic_DNA"/>
</dbReference>
<evidence type="ECO:0000256" key="1">
    <source>
        <dbReference type="HAMAP-Rule" id="MF_02216"/>
    </source>
</evidence>
<feature type="coiled-coil region" evidence="1">
    <location>
        <begin position="59"/>
        <end position="86"/>
    </location>
</feature>
<evidence type="ECO:0000313" key="3">
    <source>
        <dbReference type="Proteomes" id="UP001164748"/>
    </source>
</evidence>
<proteinExistence type="inferred from homology"/>
<reference evidence="2" key="1">
    <citation type="submission" date="2022-09" db="EMBL/GenBank/DDBJ databases">
        <authorList>
            <person name="Li Z.-J."/>
        </authorList>
    </citation>
    <scope>NUCLEOTIDE SEQUENCE</scope>
    <source>
        <strain evidence="2">TGB11</strain>
    </source>
</reference>
<organism evidence="2 3">
    <name type="scientific">Salinivibrio kushneri</name>
    <dbReference type="NCBI Taxonomy" id="1908198"/>
    <lineage>
        <taxon>Bacteria</taxon>
        <taxon>Pseudomonadati</taxon>
        <taxon>Pseudomonadota</taxon>
        <taxon>Gammaproteobacteria</taxon>
        <taxon>Vibrionales</taxon>
        <taxon>Vibrionaceae</taxon>
        <taxon>Salinivibrio</taxon>
    </lineage>
</organism>
<dbReference type="Proteomes" id="UP001164748">
    <property type="component" value="Chromosome"/>
</dbReference>
<comment type="similarity">
    <text evidence="1">Belongs to the UbiK family.</text>
</comment>
<name>A0AA47KKL6_9GAMM</name>